<keyword evidence="8" id="KW-0804">Transcription</keyword>
<keyword evidence="9 10" id="KW-0539">Nucleus</keyword>
<protein>
    <submittedName>
        <fullName evidence="14">Transcription factor SOX-6-like</fullName>
    </submittedName>
</protein>
<dbReference type="FunFam" id="1.10.30.10:FF:000003">
    <property type="entry name" value="Putative transcription factor SOX-6"/>
    <property type="match status" value="1"/>
</dbReference>
<reference evidence="14" key="1">
    <citation type="submission" date="2023-09" db="UniProtKB">
        <authorList>
            <consortium name="Ensembl"/>
        </authorList>
    </citation>
    <scope>IDENTIFICATION</scope>
</reference>
<dbReference type="PANTHER" id="PTHR45789">
    <property type="entry name" value="FI18025P1"/>
    <property type="match status" value="1"/>
</dbReference>
<dbReference type="GO" id="GO:0005634">
    <property type="term" value="C:nucleus"/>
    <property type="evidence" value="ECO:0007669"/>
    <property type="project" value="UniProtKB-SubCell"/>
</dbReference>
<feature type="compositionally biased region" description="Basic and acidic residues" evidence="12">
    <location>
        <begin position="39"/>
        <end position="48"/>
    </location>
</feature>
<evidence type="ECO:0000259" key="13">
    <source>
        <dbReference type="PROSITE" id="PS50118"/>
    </source>
</evidence>
<dbReference type="Ensembl" id="ENSSPAT00000013493.1">
    <property type="protein sequence ID" value="ENSSPAP00000013270.1"/>
    <property type="gene ID" value="ENSSPAG00000010050.1"/>
</dbReference>
<dbReference type="SUPFAM" id="SSF47095">
    <property type="entry name" value="HMG-box"/>
    <property type="match status" value="1"/>
</dbReference>
<dbReference type="GO" id="GO:0032332">
    <property type="term" value="P:positive regulation of chondrocyte differentiation"/>
    <property type="evidence" value="ECO:0007669"/>
    <property type="project" value="TreeGrafter"/>
</dbReference>
<dbReference type="Gene3D" id="1.10.30.10">
    <property type="entry name" value="High mobility group box domain"/>
    <property type="match status" value="1"/>
</dbReference>
<dbReference type="SMART" id="SM00398">
    <property type="entry name" value="HMG"/>
    <property type="match status" value="1"/>
</dbReference>
<name>A0A3B4ZY61_9TELE</name>
<feature type="compositionally biased region" description="Polar residues" evidence="12">
    <location>
        <begin position="767"/>
        <end position="779"/>
    </location>
</feature>
<accession>A0A3B4ZY61</accession>
<dbReference type="STRING" id="144197.ENSSPAP00000013270"/>
<keyword evidence="11" id="KW-0175">Coiled coil</keyword>
<feature type="compositionally biased region" description="Gly residues" evidence="12">
    <location>
        <begin position="431"/>
        <end position="441"/>
    </location>
</feature>
<feature type="DNA-binding region" description="HMG box" evidence="10">
    <location>
        <begin position="571"/>
        <end position="639"/>
    </location>
</feature>
<evidence type="ECO:0000256" key="7">
    <source>
        <dbReference type="ARBA" id="ARBA00023159"/>
    </source>
</evidence>
<feature type="region of interest" description="Disordered" evidence="12">
    <location>
        <begin position="105"/>
        <end position="137"/>
    </location>
</feature>
<evidence type="ECO:0000256" key="4">
    <source>
        <dbReference type="ARBA" id="ARBA00022782"/>
    </source>
</evidence>
<evidence type="ECO:0000313" key="14">
    <source>
        <dbReference type="Ensembl" id="ENSSPAP00000013270.1"/>
    </source>
</evidence>
<dbReference type="GO" id="GO:0007417">
    <property type="term" value="P:central nervous system development"/>
    <property type="evidence" value="ECO:0007669"/>
    <property type="project" value="TreeGrafter"/>
</dbReference>
<sequence length="779" mass="86525">MEGFLRSSFLLSRVMSSKQATSPFASVVDGDDAMSQEHLSWEKEESAEAHGTPQLPLHSLLHGKAPDELQPLSSVPPESDWDSLVSAQQRMESDSNKVCSLYSFRNNSTSPHKPEEGARERSDLLSGSAFGTPERRKGSLADVVDTLKQKKLEEMTKTEQDDSSCMEKLLSKDWKEKMERLNTSELLAEVKGTPESLAEKEHQLSTMITQLISLREQLLAAHDEQKKLAASQMEKQRQQMELARQQQEQIARQQQQLLQQQHKINLLQQQIQVQGHMPPLMIPIFPHDQRTLAAAAAAQQGFLFPPGMSYKPGDNYPVQFIPSTMAAAAASGLSPLQLQQLYAAQLASMQVSPGAKMPPLPQPLNASGPISPSSLKNDKSSSSPITQVKEEGTQPLNLSARPKTTDLVKSPTSPTQNLFPGSKSSPNSLLGKGGIPSPLGGGLGRGSSLDILSSLNSTALFGDQDTVMKAIQEARKMREQIQREQLQHHQQGMEAKLSALTSVGLNNCRVDKERAHFDSIGHHLGKLGEEGKIGHRVIDLTRPEDLDGGAGSTEARVFRESRGRNNNEPHIKRPMNAFMVWAKDERRKILQAFPDMHNSNISKILGSRWKSMSNQDKQPYYEEQARLSKLHLEKYPNYKYKPRPKRTCIIDGKKLRIGEYKQMMRSRRQEMRQFFTVGQPPQIPITTSTSMVYPGAITMATTTPSPQMTSECSSASASPEPSIPVIQSTYNMKLEPSAMANNSEPVNGEDEMDMYEDFEDEPKSDYSSENDTQEPVSAN</sequence>
<feature type="compositionally biased region" description="Low complexity" evidence="12">
    <location>
        <begin position="710"/>
        <end position="720"/>
    </location>
</feature>
<dbReference type="GO" id="GO:0045165">
    <property type="term" value="P:cell fate commitment"/>
    <property type="evidence" value="ECO:0007669"/>
    <property type="project" value="TreeGrafter"/>
</dbReference>
<evidence type="ECO:0000256" key="1">
    <source>
        <dbReference type="ARBA" id="ARBA00004123"/>
    </source>
</evidence>
<feature type="region of interest" description="Disordered" evidence="12">
    <location>
        <begin position="703"/>
        <end position="779"/>
    </location>
</feature>
<evidence type="ECO:0000256" key="8">
    <source>
        <dbReference type="ARBA" id="ARBA00023163"/>
    </source>
</evidence>
<keyword evidence="5" id="KW-0805">Transcription regulation</keyword>
<dbReference type="GO" id="GO:0000978">
    <property type="term" value="F:RNA polymerase II cis-regulatory region sequence-specific DNA binding"/>
    <property type="evidence" value="ECO:0007669"/>
    <property type="project" value="TreeGrafter"/>
</dbReference>
<dbReference type="InterPro" id="IPR051356">
    <property type="entry name" value="SOX/SOX-like_TF"/>
</dbReference>
<evidence type="ECO:0000256" key="2">
    <source>
        <dbReference type="ARBA" id="ARBA00022473"/>
    </source>
</evidence>
<dbReference type="PROSITE" id="PS50118">
    <property type="entry name" value="HMG_BOX_2"/>
    <property type="match status" value="1"/>
</dbReference>
<feature type="region of interest" description="Disordered" evidence="12">
    <location>
        <begin position="20"/>
        <end position="60"/>
    </location>
</feature>
<evidence type="ECO:0000256" key="6">
    <source>
        <dbReference type="ARBA" id="ARBA00023125"/>
    </source>
</evidence>
<keyword evidence="2" id="KW-0217">Developmental protein</keyword>
<evidence type="ECO:0000256" key="3">
    <source>
        <dbReference type="ARBA" id="ARBA00022499"/>
    </source>
</evidence>
<comment type="subcellular location">
    <subcellularLocation>
        <location evidence="1">Nucleus</location>
    </subcellularLocation>
</comment>
<feature type="compositionally biased region" description="Low complexity" evidence="12">
    <location>
        <begin position="371"/>
        <end position="384"/>
    </location>
</feature>
<feature type="coiled-coil region" evidence="11">
    <location>
        <begin position="219"/>
        <end position="270"/>
    </location>
</feature>
<proteinExistence type="predicted"/>
<dbReference type="AlphaFoldDB" id="A0A3B4ZY61"/>
<dbReference type="GeneTree" id="ENSGT00940000156433"/>
<feature type="compositionally biased region" description="Basic and acidic residues" evidence="12">
    <location>
        <begin position="112"/>
        <end position="123"/>
    </location>
</feature>
<dbReference type="Pfam" id="PF00505">
    <property type="entry name" value="HMG_box"/>
    <property type="match status" value="1"/>
</dbReference>
<dbReference type="InterPro" id="IPR036910">
    <property type="entry name" value="HMG_box_dom_sf"/>
</dbReference>
<evidence type="ECO:0000256" key="12">
    <source>
        <dbReference type="SAM" id="MobiDB-lite"/>
    </source>
</evidence>
<evidence type="ECO:0000256" key="10">
    <source>
        <dbReference type="PROSITE-ProRule" id="PRU00267"/>
    </source>
</evidence>
<feature type="compositionally biased region" description="Polar residues" evidence="12">
    <location>
        <begin position="410"/>
        <end position="427"/>
    </location>
</feature>
<feature type="compositionally biased region" description="Acidic residues" evidence="12">
    <location>
        <begin position="747"/>
        <end position="760"/>
    </location>
</feature>
<dbReference type="PANTHER" id="PTHR45789:SF1">
    <property type="entry name" value="TRANSCRIPTION FACTOR SOX-6"/>
    <property type="match status" value="1"/>
</dbReference>
<dbReference type="InterPro" id="IPR009071">
    <property type="entry name" value="HMG_box_dom"/>
</dbReference>
<keyword evidence="3" id="KW-1017">Isopeptide bond</keyword>
<evidence type="ECO:0000256" key="5">
    <source>
        <dbReference type="ARBA" id="ARBA00023015"/>
    </source>
</evidence>
<dbReference type="CDD" id="cd22042">
    <property type="entry name" value="HMG-box_EGL13-like"/>
    <property type="match status" value="1"/>
</dbReference>
<keyword evidence="4" id="KW-0221">Differentiation</keyword>
<feature type="domain" description="HMG box" evidence="13">
    <location>
        <begin position="571"/>
        <end position="639"/>
    </location>
</feature>
<dbReference type="GO" id="GO:0000981">
    <property type="term" value="F:DNA-binding transcription factor activity, RNA polymerase II-specific"/>
    <property type="evidence" value="ECO:0007669"/>
    <property type="project" value="TreeGrafter"/>
</dbReference>
<evidence type="ECO:0000256" key="11">
    <source>
        <dbReference type="SAM" id="Coils"/>
    </source>
</evidence>
<keyword evidence="7" id="KW-0010">Activator</keyword>
<organism evidence="14">
    <name type="scientific">Stegastes partitus</name>
    <name type="common">bicolor damselfish</name>
    <dbReference type="NCBI Taxonomy" id="144197"/>
    <lineage>
        <taxon>Eukaryota</taxon>
        <taxon>Metazoa</taxon>
        <taxon>Chordata</taxon>
        <taxon>Craniata</taxon>
        <taxon>Vertebrata</taxon>
        <taxon>Euteleostomi</taxon>
        <taxon>Actinopterygii</taxon>
        <taxon>Neopterygii</taxon>
        <taxon>Teleostei</taxon>
        <taxon>Neoteleostei</taxon>
        <taxon>Acanthomorphata</taxon>
        <taxon>Ovalentaria</taxon>
        <taxon>Pomacentridae</taxon>
        <taxon>Stegastes</taxon>
    </lineage>
</organism>
<keyword evidence="6 10" id="KW-0238">DNA-binding</keyword>
<feature type="region of interest" description="Disordered" evidence="12">
    <location>
        <begin position="354"/>
        <end position="441"/>
    </location>
</feature>
<evidence type="ECO:0000256" key="9">
    <source>
        <dbReference type="ARBA" id="ARBA00023242"/>
    </source>
</evidence>